<keyword evidence="3" id="KW-1185">Reference proteome</keyword>
<evidence type="ECO:0000313" key="3">
    <source>
        <dbReference type="Proteomes" id="UP001365128"/>
    </source>
</evidence>
<evidence type="ECO:0008006" key="4">
    <source>
        <dbReference type="Google" id="ProtNLM"/>
    </source>
</evidence>
<evidence type="ECO:0000256" key="1">
    <source>
        <dbReference type="SAM" id="Phobius"/>
    </source>
</evidence>
<accession>A0ABR1MDC2</accession>
<gene>
    <name evidence="2" type="ORF">IWX46DRAFT_600180</name>
</gene>
<keyword evidence="1" id="KW-0812">Transmembrane</keyword>
<sequence>MPAAQLASIVHAALNIFASCTAPAPYITSLAPLSYVGRSSHCERHCCCIVRRLLLLLVVCVCMGVYVCR</sequence>
<evidence type="ECO:0000313" key="2">
    <source>
        <dbReference type="EMBL" id="KAK7546304.1"/>
    </source>
</evidence>
<proteinExistence type="predicted"/>
<keyword evidence="1" id="KW-0472">Membrane</keyword>
<dbReference type="EMBL" id="JBBPDW010000015">
    <property type="protein sequence ID" value="KAK7546304.1"/>
    <property type="molecule type" value="Genomic_DNA"/>
</dbReference>
<keyword evidence="1" id="KW-1133">Transmembrane helix</keyword>
<protein>
    <recommendedName>
        <fullName evidence="4">Secreted protein</fullName>
    </recommendedName>
</protein>
<reference evidence="2 3" key="1">
    <citation type="submission" date="2024-04" db="EMBL/GenBank/DDBJ databases">
        <title>Phyllosticta paracitricarpa is synonymous to the EU quarantine fungus P. citricarpa based on phylogenomic analyses.</title>
        <authorList>
            <consortium name="Lawrence Berkeley National Laboratory"/>
            <person name="Van Ingen-Buijs V.A."/>
            <person name="Van Westerhoven A.C."/>
            <person name="Haridas S."/>
            <person name="Skiadas P."/>
            <person name="Martin F."/>
            <person name="Groenewald J.Z."/>
            <person name="Crous P.W."/>
            <person name="Seidl M.F."/>
        </authorList>
    </citation>
    <scope>NUCLEOTIDE SEQUENCE [LARGE SCALE GENOMIC DNA]</scope>
    <source>
        <strain evidence="2 3">CBS 122670</strain>
    </source>
</reference>
<organism evidence="2 3">
    <name type="scientific">Phyllosticta citricarpa</name>
    <dbReference type="NCBI Taxonomy" id="55181"/>
    <lineage>
        <taxon>Eukaryota</taxon>
        <taxon>Fungi</taxon>
        <taxon>Dikarya</taxon>
        <taxon>Ascomycota</taxon>
        <taxon>Pezizomycotina</taxon>
        <taxon>Dothideomycetes</taxon>
        <taxon>Dothideomycetes incertae sedis</taxon>
        <taxon>Botryosphaeriales</taxon>
        <taxon>Phyllostictaceae</taxon>
        <taxon>Phyllosticta</taxon>
    </lineage>
</organism>
<comment type="caution">
    <text evidence="2">The sequence shown here is derived from an EMBL/GenBank/DDBJ whole genome shotgun (WGS) entry which is preliminary data.</text>
</comment>
<feature type="transmembrane region" description="Helical" evidence="1">
    <location>
        <begin position="49"/>
        <end position="68"/>
    </location>
</feature>
<name>A0ABR1MDC2_9PEZI</name>
<dbReference type="Proteomes" id="UP001365128">
    <property type="component" value="Unassembled WGS sequence"/>
</dbReference>